<dbReference type="OrthoDB" id="7788529at2759"/>
<keyword evidence="3" id="KW-1185">Reference proteome</keyword>
<dbReference type="Proteomes" id="UP001151699">
    <property type="component" value="Chromosome A"/>
</dbReference>
<dbReference type="SMART" id="SM00225">
    <property type="entry name" value="BTB"/>
    <property type="match status" value="1"/>
</dbReference>
<dbReference type="AlphaFoldDB" id="A0A9Q0NGM7"/>
<dbReference type="EMBL" id="WJQU01000001">
    <property type="protein sequence ID" value="KAJ6649952.1"/>
    <property type="molecule type" value="Genomic_DNA"/>
</dbReference>
<dbReference type="SUPFAM" id="SSF54695">
    <property type="entry name" value="POZ domain"/>
    <property type="match status" value="1"/>
</dbReference>
<proteinExistence type="predicted"/>
<comment type="caution">
    <text evidence="2">The sequence shown here is derived from an EMBL/GenBank/DDBJ whole genome shotgun (WGS) entry which is preliminary data.</text>
</comment>
<dbReference type="CDD" id="cd18186">
    <property type="entry name" value="BTB_POZ_ZBTB_KLHL-like"/>
    <property type="match status" value="1"/>
</dbReference>
<protein>
    <submittedName>
        <fullName evidence="2">BTB/POZ domain-containing protein 3</fullName>
    </submittedName>
</protein>
<dbReference type="PROSITE" id="PS50097">
    <property type="entry name" value="BTB"/>
    <property type="match status" value="1"/>
</dbReference>
<accession>A0A9Q0NGM7</accession>
<dbReference type="Gene3D" id="3.30.710.10">
    <property type="entry name" value="Potassium Channel Kv1.1, Chain A"/>
    <property type="match status" value="1"/>
</dbReference>
<dbReference type="PANTHER" id="PTHR45774:SF4">
    <property type="entry name" value="AXUNDEAD, ISOFORM F"/>
    <property type="match status" value="1"/>
</dbReference>
<feature type="domain" description="BTB" evidence="1">
    <location>
        <begin position="22"/>
        <end position="89"/>
    </location>
</feature>
<dbReference type="GO" id="GO:0005829">
    <property type="term" value="C:cytosol"/>
    <property type="evidence" value="ECO:0007669"/>
    <property type="project" value="TreeGrafter"/>
</dbReference>
<dbReference type="InterPro" id="IPR000210">
    <property type="entry name" value="BTB/POZ_dom"/>
</dbReference>
<gene>
    <name evidence="2" type="primary">BTBD3_1</name>
    <name evidence="2" type="ORF">Bhyg_05195</name>
</gene>
<organism evidence="2 3">
    <name type="scientific">Pseudolycoriella hygida</name>
    <dbReference type="NCBI Taxonomy" id="35572"/>
    <lineage>
        <taxon>Eukaryota</taxon>
        <taxon>Metazoa</taxon>
        <taxon>Ecdysozoa</taxon>
        <taxon>Arthropoda</taxon>
        <taxon>Hexapoda</taxon>
        <taxon>Insecta</taxon>
        <taxon>Pterygota</taxon>
        <taxon>Neoptera</taxon>
        <taxon>Endopterygota</taxon>
        <taxon>Diptera</taxon>
        <taxon>Nematocera</taxon>
        <taxon>Sciaroidea</taxon>
        <taxon>Sciaridae</taxon>
        <taxon>Pseudolycoriella</taxon>
    </lineage>
</organism>
<sequence length="271" mass="31065">MSTIFESKLARKCMFLNPEQSVNFIFRNGKKIEKIKACKSPLSVISPVFKVMFTAKLRKAGDIEILGADVASFNEFLQFFYSTDVNLSMELMENVIRLTERYGIKEQIVGNASTLIKTLTAENLCWGYQLGCYLDYEPLITFCEDEIRKSSQPILESALFTKLDIKILERLLTLNFSCHERIVYAGVLQWAKAKCRSSKTEINGNNLRRTLNDGNLLKMIRFSNMSLHDFASSIPHNIFSGLFTEEELQDVVLSLVSKDYQPKMFKGCDRR</sequence>
<evidence type="ECO:0000259" key="1">
    <source>
        <dbReference type="PROSITE" id="PS50097"/>
    </source>
</evidence>
<dbReference type="InterPro" id="IPR011333">
    <property type="entry name" value="SKP1/BTB/POZ_sf"/>
</dbReference>
<dbReference type="Pfam" id="PF00651">
    <property type="entry name" value="BTB"/>
    <property type="match status" value="1"/>
</dbReference>
<reference evidence="2" key="1">
    <citation type="submission" date="2022-07" db="EMBL/GenBank/DDBJ databases">
        <authorList>
            <person name="Trinca V."/>
            <person name="Uliana J.V.C."/>
            <person name="Torres T.T."/>
            <person name="Ward R.J."/>
            <person name="Monesi N."/>
        </authorList>
    </citation>
    <scope>NUCLEOTIDE SEQUENCE</scope>
    <source>
        <strain evidence="2">HSMRA1968</strain>
        <tissue evidence="2">Whole embryos</tissue>
    </source>
</reference>
<name>A0A9Q0NGM7_9DIPT</name>
<dbReference type="PANTHER" id="PTHR45774">
    <property type="entry name" value="BTB/POZ DOMAIN-CONTAINING"/>
    <property type="match status" value="1"/>
</dbReference>
<dbReference type="GO" id="GO:0022008">
    <property type="term" value="P:neurogenesis"/>
    <property type="evidence" value="ECO:0007669"/>
    <property type="project" value="TreeGrafter"/>
</dbReference>
<evidence type="ECO:0000313" key="2">
    <source>
        <dbReference type="EMBL" id="KAJ6649952.1"/>
    </source>
</evidence>
<evidence type="ECO:0000313" key="3">
    <source>
        <dbReference type="Proteomes" id="UP001151699"/>
    </source>
</evidence>